<accession>A0A9P7FW48</accession>
<dbReference type="EMBL" id="JABCKI010005835">
    <property type="protein sequence ID" value="KAG5637368.1"/>
    <property type="molecule type" value="Genomic_DNA"/>
</dbReference>
<gene>
    <name evidence="1" type="ORF">H0H81_004793</name>
</gene>
<reference evidence="1" key="2">
    <citation type="submission" date="2021-10" db="EMBL/GenBank/DDBJ databases">
        <title>Phylogenomics reveals ancestral predisposition of the termite-cultivated fungus Termitomyces towards a domesticated lifestyle.</title>
        <authorList>
            <person name="Auxier B."/>
            <person name="Grum-Grzhimaylo A."/>
            <person name="Cardenas M.E."/>
            <person name="Lodge J.D."/>
            <person name="Laessoe T."/>
            <person name="Pedersen O."/>
            <person name="Smith M.E."/>
            <person name="Kuyper T.W."/>
            <person name="Franco-Molano E.A."/>
            <person name="Baroni T.J."/>
            <person name="Aanen D.K."/>
        </authorList>
    </citation>
    <scope>NUCLEOTIDE SEQUENCE</scope>
    <source>
        <strain evidence="1">D49</strain>
    </source>
</reference>
<proteinExistence type="predicted"/>
<organism evidence="1 2">
    <name type="scientific">Sphagnurus paluster</name>
    <dbReference type="NCBI Taxonomy" id="117069"/>
    <lineage>
        <taxon>Eukaryota</taxon>
        <taxon>Fungi</taxon>
        <taxon>Dikarya</taxon>
        <taxon>Basidiomycota</taxon>
        <taxon>Agaricomycotina</taxon>
        <taxon>Agaricomycetes</taxon>
        <taxon>Agaricomycetidae</taxon>
        <taxon>Agaricales</taxon>
        <taxon>Tricholomatineae</taxon>
        <taxon>Lyophyllaceae</taxon>
        <taxon>Sphagnurus</taxon>
    </lineage>
</organism>
<reference evidence="1" key="1">
    <citation type="submission" date="2021-02" db="EMBL/GenBank/DDBJ databases">
        <authorList>
            <person name="Nieuwenhuis M."/>
            <person name="Van De Peppel L.J.J."/>
        </authorList>
    </citation>
    <scope>NUCLEOTIDE SEQUENCE</scope>
    <source>
        <strain evidence="1">D49</strain>
    </source>
</reference>
<name>A0A9P7FW48_9AGAR</name>
<dbReference type="AlphaFoldDB" id="A0A9P7FW48"/>
<protein>
    <submittedName>
        <fullName evidence="1">Uncharacterized protein</fullName>
    </submittedName>
</protein>
<dbReference type="Proteomes" id="UP000717328">
    <property type="component" value="Unassembled WGS sequence"/>
</dbReference>
<keyword evidence="2" id="KW-1185">Reference proteome</keyword>
<evidence type="ECO:0000313" key="1">
    <source>
        <dbReference type="EMBL" id="KAG5637368.1"/>
    </source>
</evidence>
<sequence>MVGHLLELYDAVTVFLQLPKQIEYSHLLLIEMEYQVIHDIQSILSIPHAAQELLSAEKTPTLSMALPAYKMIIINLQQEIMILAHYIGVGIYKIQEYVSLGRKSPIYAMAMSECK</sequence>
<comment type="caution">
    <text evidence="1">The sequence shown here is derived from an EMBL/GenBank/DDBJ whole genome shotgun (WGS) entry which is preliminary data.</text>
</comment>
<dbReference type="OrthoDB" id="2790258at2759"/>
<evidence type="ECO:0000313" key="2">
    <source>
        <dbReference type="Proteomes" id="UP000717328"/>
    </source>
</evidence>